<dbReference type="SMART" id="SM00347">
    <property type="entry name" value="HTH_MARR"/>
    <property type="match status" value="1"/>
</dbReference>
<dbReference type="RefSeq" id="WP_168146334.1">
    <property type="nucleotide sequence ID" value="NZ_JAAVXB010000001.1"/>
</dbReference>
<dbReference type="SUPFAM" id="SSF46785">
    <property type="entry name" value="Winged helix' DNA-binding domain"/>
    <property type="match status" value="1"/>
</dbReference>
<dbReference type="PROSITE" id="PS50995">
    <property type="entry name" value="HTH_MARR_2"/>
    <property type="match status" value="1"/>
</dbReference>
<evidence type="ECO:0000313" key="2">
    <source>
        <dbReference type="EMBL" id="NKF21095.1"/>
    </source>
</evidence>
<dbReference type="Pfam" id="PF12802">
    <property type="entry name" value="MarR_2"/>
    <property type="match status" value="1"/>
</dbReference>
<name>A0A970B519_9GAMM</name>
<accession>A0A970B519</accession>
<dbReference type="InterPro" id="IPR036388">
    <property type="entry name" value="WH-like_DNA-bd_sf"/>
</dbReference>
<proteinExistence type="predicted"/>
<protein>
    <submittedName>
        <fullName evidence="2">Winged helix-turn-helix transcriptional regulator</fullName>
    </submittedName>
</protein>
<dbReference type="InterPro" id="IPR000835">
    <property type="entry name" value="HTH_MarR-typ"/>
</dbReference>
<dbReference type="AlphaFoldDB" id="A0A970B519"/>
<dbReference type="Gene3D" id="1.10.10.10">
    <property type="entry name" value="Winged helix-like DNA-binding domain superfamily/Winged helix DNA-binding domain"/>
    <property type="match status" value="1"/>
</dbReference>
<dbReference type="InterPro" id="IPR039422">
    <property type="entry name" value="MarR/SlyA-like"/>
</dbReference>
<dbReference type="GO" id="GO:0006950">
    <property type="term" value="P:response to stress"/>
    <property type="evidence" value="ECO:0007669"/>
    <property type="project" value="TreeGrafter"/>
</dbReference>
<dbReference type="PRINTS" id="PR00598">
    <property type="entry name" value="HTHMARR"/>
</dbReference>
<organism evidence="2 3">
    <name type="scientific">Solimonas marina</name>
    <dbReference type="NCBI Taxonomy" id="2714601"/>
    <lineage>
        <taxon>Bacteria</taxon>
        <taxon>Pseudomonadati</taxon>
        <taxon>Pseudomonadota</taxon>
        <taxon>Gammaproteobacteria</taxon>
        <taxon>Nevskiales</taxon>
        <taxon>Nevskiaceae</taxon>
        <taxon>Solimonas</taxon>
    </lineage>
</organism>
<sequence length="175" mass="18993">MTDTVLPLLSALRRISQSLDSYSKLIEARAGMSLPQRLLLEALLQSATPVSAGDLARKLSLTQGTVTIILDRLVTRGLVERRRAADDRRRVLVSLTAEGLRRAQQAPPLMADTFLKSFNRLSDSERNLLLASVTQLAALMRADDAPIASQDHKEVACVASPVSADSMDSSPISQQ</sequence>
<feature type="domain" description="HTH marR-type" evidence="1">
    <location>
        <begin position="5"/>
        <end position="138"/>
    </location>
</feature>
<gene>
    <name evidence="2" type="ORF">G7Y82_02120</name>
</gene>
<evidence type="ECO:0000259" key="1">
    <source>
        <dbReference type="PROSITE" id="PS50995"/>
    </source>
</evidence>
<dbReference type="GO" id="GO:0003700">
    <property type="term" value="F:DNA-binding transcription factor activity"/>
    <property type="evidence" value="ECO:0007669"/>
    <property type="project" value="InterPro"/>
</dbReference>
<dbReference type="PANTHER" id="PTHR33164">
    <property type="entry name" value="TRANSCRIPTIONAL REGULATOR, MARR FAMILY"/>
    <property type="match status" value="1"/>
</dbReference>
<comment type="caution">
    <text evidence="2">The sequence shown here is derived from an EMBL/GenBank/DDBJ whole genome shotgun (WGS) entry which is preliminary data.</text>
</comment>
<dbReference type="PANTHER" id="PTHR33164:SF89">
    <property type="entry name" value="MARR FAMILY REGULATORY PROTEIN"/>
    <property type="match status" value="1"/>
</dbReference>
<keyword evidence="3" id="KW-1185">Reference proteome</keyword>
<dbReference type="EMBL" id="JAAVXB010000001">
    <property type="protein sequence ID" value="NKF21095.1"/>
    <property type="molecule type" value="Genomic_DNA"/>
</dbReference>
<evidence type="ECO:0000313" key="3">
    <source>
        <dbReference type="Proteomes" id="UP000653472"/>
    </source>
</evidence>
<dbReference type="Proteomes" id="UP000653472">
    <property type="component" value="Unassembled WGS sequence"/>
</dbReference>
<reference evidence="2" key="1">
    <citation type="submission" date="2020-03" db="EMBL/GenBank/DDBJ databases">
        <title>Solimonas marina sp. nov., isolated from deep seawater of the Pacific Ocean.</title>
        <authorList>
            <person name="Liu X."/>
            <person name="Lai Q."/>
            <person name="Sun F."/>
            <person name="Gai Y."/>
            <person name="Li G."/>
            <person name="Shao Z."/>
        </authorList>
    </citation>
    <scope>NUCLEOTIDE SEQUENCE</scope>
    <source>
        <strain evidence="2">C16B3</strain>
    </source>
</reference>
<dbReference type="InterPro" id="IPR036390">
    <property type="entry name" value="WH_DNA-bd_sf"/>
</dbReference>